<organism evidence="1 2">
    <name type="scientific">Bauhinia variegata</name>
    <name type="common">Purple orchid tree</name>
    <name type="synonym">Phanera variegata</name>
    <dbReference type="NCBI Taxonomy" id="167791"/>
    <lineage>
        <taxon>Eukaryota</taxon>
        <taxon>Viridiplantae</taxon>
        <taxon>Streptophyta</taxon>
        <taxon>Embryophyta</taxon>
        <taxon>Tracheophyta</taxon>
        <taxon>Spermatophyta</taxon>
        <taxon>Magnoliopsida</taxon>
        <taxon>eudicotyledons</taxon>
        <taxon>Gunneridae</taxon>
        <taxon>Pentapetalae</taxon>
        <taxon>rosids</taxon>
        <taxon>fabids</taxon>
        <taxon>Fabales</taxon>
        <taxon>Fabaceae</taxon>
        <taxon>Cercidoideae</taxon>
        <taxon>Cercideae</taxon>
        <taxon>Bauhiniinae</taxon>
        <taxon>Bauhinia</taxon>
    </lineage>
</organism>
<sequence length="121" mass="13855">MVNGIWDLVMHDPIFNVIGNKWVFHIKRNSNGLVLVAKGFPQRPSVNYTETFILVIRPQTIKLVLTMALSRVWSLCQMGVNNAFLHGTLTEDMYMRYPSGIIHPQFPSHVCKLKKALYGLK</sequence>
<reference evidence="1 2" key="1">
    <citation type="journal article" date="2022" name="DNA Res.">
        <title>Chromosomal-level genome assembly of the orchid tree Bauhinia variegata (Leguminosae; Cercidoideae) supports the allotetraploid origin hypothesis of Bauhinia.</title>
        <authorList>
            <person name="Zhong Y."/>
            <person name="Chen Y."/>
            <person name="Zheng D."/>
            <person name="Pang J."/>
            <person name="Liu Y."/>
            <person name="Luo S."/>
            <person name="Meng S."/>
            <person name="Qian L."/>
            <person name="Wei D."/>
            <person name="Dai S."/>
            <person name="Zhou R."/>
        </authorList>
    </citation>
    <scope>NUCLEOTIDE SEQUENCE [LARGE SCALE GENOMIC DNA]</scope>
    <source>
        <strain evidence="1">BV-YZ2020</strain>
    </source>
</reference>
<proteinExistence type="predicted"/>
<keyword evidence="2" id="KW-1185">Reference proteome</keyword>
<accession>A0ACB9LQA0</accession>
<gene>
    <name evidence="1" type="ORF">L6164_026217</name>
</gene>
<comment type="caution">
    <text evidence="1">The sequence shown here is derived from an EMBL/GenBank/DDBJ whole genome shotgun (WGS) entry which is preliminary data.</text>
</comment>
<evidence type="ECO:0000313" key="1">
    <source>
        <dbReference type="EMBL" id="KAI4313223.1"/>
    </source>
</evidence>
<dbReference type="EMBL" id="CM039436">
    <property type="protein sequence ID" value="KAI4313223.1"/>
    <property type="molecule type" value="Genomic_DNA"/>
</dbReference>
<evidence type="ECO:0000313" key="2">
    <source>
        <dbReference type="Proteomes" id="UP000828941"/>
    </source>
</evidence>
<dbReference type="Proteomes" id="UP000828941">
    <property type="component" value="Chromosome 11"/>
</dbReference>
<name>A0ACB9LQA0_BAUVA</name>
<protein>
    <submittedName>
        <fullName evidence="1">Uncharacterized protein</fullName>
    </submittedName>
</protein>